<dbReference type="PIRSF" id="PIRSF006276">
    <property type="entry name" value="UspA"/>
    <property type="match status" value="1"/>
</dbReference>
<evidence type="ECO:0000256" key="1">
    <source>
        <dbReference type="ARBA" id="ARBA00008791"/>
    </source>
</evidence>
<sequence length="148" mass="16205">MENILIAIDFSDITAKVIETGAKIAASCGSKLWLIHVAEPDPDFVGFETGPQSKRDWRAKTFREEHRLIQTEANKLSDRGLDVTPLLIQGVTVETIIQEANKLQADLIVLGSHGHNVIYKTFMGSVSEGVLTHAACPVLLVPSKMLNL</sequence>
<dbReference type="InterPro" id="IPR014729">
    <property type="entry name" value="Rossmann-like_a/b/a_fold"/>
</dbReference>
<evidence type="ECO:0000256" key="2">
    <source>
        <dbReference type="PIRNR" id="PIRNR006276"/>
    </source>
</evidence>
<dbReference type="PANTHER" id="PTHR46268:SF6">
    <property type="entry name" value="UNIVERSAL STRESS PROTEIN UP12"/>
    <property type="match status" value="1"/>
</dbReference>
<dbReference type="GO" id="GO:0005737">
    <property type="term" value="C:cytoplasm"/>
    <property type="evidence" value="ECO:0007669"/>
    <property type="project" value="UniProtKB-SubCell"/>
</dbReference>
<gene>
    <name evidence="4" type="ordered locus">Sta7437_1338</name>
</gene>
<comment type="subcellular location">
    <subcellularLocation>
        <location evidence="2">Cytoplasm</location>
    </subcellularLocation>
</comment>
<dbReference type="Gene3D" id="3.40.50.620">
    <property type="entry name" value="HUPs"/>
    <property type="match status" value="1"/>
</dbReference>
<accession>K9XQL1</accession>
<dbReference type="PANTHER" id="PTHR46268">
    <property type="entry name" value="STRESS RESPONSE PROTEIN NHAX"/>
    <property type="match status" value="1"/>
</dbReference>
<organism evidence="4 5">
    <name type="scientific">Stanieria cyanosphaera (strain ATCC 29371 / PCC 7437)</name>
    <dbReference type="NCBI Taxonomy" id="111780"/>
    <lineage>
        <taxon>Bacteria</taxon>
        <taxon>Bacillati</taxon>
        <taxon>Cyanobacteriota</taxon>
        <taxon>Cyanophyceae</taxon>
        <taxon>Pleurocapsales</taxon>
        <taxon>Dermocarpellaceae</taxon>
        <taxon>Stanieria</taxon>
    </lineage>
</organism>
<keyword evidence="2" id="KW-0963">Cytoplasm</keyword>
<reference evidence="5" key="1">
    <citation type="journal article" date="2013" name="Proc. Natl. Acad. Sci. U.S.A.">
        <title>Improving the coverage of the cyanobacterial phylum using diversity-driven genome sequencing.</title>
        <authorList>
            <person name="Shih P.M."/>
            <person name="Wu D."/>
            <person name="Latifi A."/>
            <person name="Axen S.D."/>
            <person name="Fewer D.P."/>
            <person name="Talla E."/>
            <person name="Calteau A."/>
            <person name="Cai F."/>
            <person name="Tandeau de Marsac N."/>
            <person name="Rippka R."/>
            <person name="Herdman M."/>
            <person name="Sivonen K."/>
            <person name="Coursin T."/>
            <person name="Laurent T."/>
            <person name="Goodwin L."/>
            <person name="Nolan M."/>
            <person name="Davenport K.W."/>
            <person name="Han C.S."/>
            <person name="Rubin E.M."/>
            <person name="Eisen J.A."/>
            <person name="Woyke T."/>
            <person name="Gugger M."/>
            <person name="Kerfeld C.A."/>
        </authorList>
    </citation>
    <scope>NUCLEOTIDE SEQUENCE [LARGE SCALE GENOMIC DNA]</scope>
    <source>
        <strain evidence="5">ATCC 29371 / PCC 7437</strain>
    </source>
</reference>
<dbReference type="InterPro" id="IPR006016">
    <property type="entry name" value="UspA"/>
</dbReference>
<dbReference type="SUPFAM" id="SSF52402">
    <property type="entry name" value="Adenine nucleotide alpha hydrolases-like"/>
    <property type="match status" value="1"/>
</dbReference>
<dbReference type="AlphaFoldDB" id="K9XQL1"/>
<feature type="domain" description="UspA" evidence="3">
    <location>
        <begin position="2"/>
        <end position="142"/>
    </location>
</feature>
<evidence type="ECO:0000313" key="5">
    <source>
        <dbReference type="Proteomes" id="UP000010473"/>
    </source>
</evidence>
<evidence type="ECO:0000313" key="4">
    <source>
        <dbReference type="EMBL" id="AFZ34905.1"/>
    </source>
</evidence>
<keyword evidence="5" id="KW-1185">Reference proteome</keyword>
<dbReference type="eggNOG" id="COG0589">
    <property type="taxonomic scope" value="Bacteria"/>
</dbReference>
<dbReference type="KEGG" id="scs:Sta7437_1338"/>
<proteinExistence type="inferred from homology"/>
<dbReference type="RefSeq" id="WP_015192578.1">
    <property type="nucleotide sequence ID" value="NC_019748.1"/>
</dbReference>
<name>K9XQL1_STAC7</name>
<dbReference type="EMBL" id="CP003653">
    <property type="protein sequence ID" value="AFZ34905.1"/>
    <property type="molecule type" value="Genomic_DNA"/>
</dbReference>
<dbReference type="PRINTS" id="PR01438">
    <property type="entry name" value="UNVRSLSTRESS"/>
</dbReference>
<evidence type="ECO:0000259" key="3">
    <source>
        <dbReference type="Pfam" id="PF00582"/>
    </source>
</evidence>
<dbReference type="Proteomes" id="UP000010473">
    <property type="component" value="Chromosome"/>
</dbReference>
<dbReference type="OrthoDB" id="9794782at2"/>
<dbReference type="STRING" id="111780.Sta7437_1338"/>
<dbReference type="Pfam" id="PF00582">
    <property type="entry name" value="Usp"/>
    <property type="match status" value="1"/>
</dbReference>
<dbReference type="HOGENOM" id="CLU_049301_11_2_3"/>
<dbReference type="CDD" id="cd00293">
    <property type="entry name" value="USP-like"/>
    <property type="match status" value="1"/>
</dbReference>
<dbReference type="InterPro" id="IPR006015">
    <property type="entry name" value="Universal_stress_UspA"/>
</dbReference>
<protein>
    <recommendedName>
        <fullName evidence="2">Universal stress protein</fullName>
    </recommendedName>
</protein>
<comment type="similarity">
    <text evidence="1 2">Belongs to the universal stress protein A family.</text>
</comment>